<dbReference type="Pfam" id="PF14246">
    <property type="entry name" value="TetR_C_7"/>
    <property type="match status" value="1"/>
</dbReference>
<dbReference type="PROSITE" id="PS50977">
    <property type="entry name" value="HTH_TETR_2"/>
    <property type="match status" value="1"/>
</dbReference>
<keyword evidence="5" id="KW-1185">Reference proteome</keyword>
<evidence type="ECO:0000256" key="2">
    <source>
        <dbReference type="PROSITE-ProRule" id="PRU00335"/>
    </source>
</evidence>
<dbReference type="Proteomes" id="UP000516148">
    <property type="component" value="Chromosome"/>
</dbReference>
<feature type="DNA-binding region" description="H-T-H motif" evidence="2">
    <location>
        <begin position="66"/>
        <end position="85"/>
    </location>
</feature>
<dbReference type="KEGG" id="spap:H3Z74_15780"/>
<proteinExistence type="predicted"/>
<sequence length="239" mass="25903">MIPDSITDPSSDHRVRSSGEDVHGSAFVVVNPAIAAKQPDGRALRRQAFVDAARDAFFADGYGQTAMSAIASAVGGSKTTLWSYFPSKQDLFAAVVDDIVDQYSSVWMIELDPAGPIEPTLRRFATAMMATILSESIVALHRVVMGEAQRFPELGAMFYERGPQRGRARLATYIGAAMDDGRLRPGDPMVAARQFASMCKSGCFQEMLLGIEGFRNPGSVAQDIDDAIDSFMRAWGAPR</sequence>
<dbReference type="PRINTS" id="PR00455">
    <property type="entry name" value="HTHTETR"/>
</dbReference>
<accession>A0A7H0LEW5</accession>
<organism evidence="4 5">
    <name type="scientific">Sphingomonas alpina</name>
    <dbReference type="NCBI Taxonomy" id="653931"/>
    <lineage>
        <taxon>Bacteria</taxon>
        <taxon>Pseudomonadati</taxon>
        <taxon>Pseudomonadota</taxon>
        <taxon>Alphaproteobacteria</taxon>
        <taxon>Sphingomonadales</taxon>
        <taxon>Sphingomonadaceae</taxon>
        <taxon>Sphingomonas</taxon>
    </lineage>
</organism>
<dbReference type="GO" id="GO:0003700">
    <property type="term" value="F:DNA-binding transcription factor activity"/>
    <property type="evidence" value="ECO:0007669"/>
    <property type="project" value="TreeGrafter"/>
</dbReference>
<dbReference type="PANTHER" id="PTHR30055:SF119">
    <property type="entry name" value="NALC"/>
    <property type="match status" value="1"/>
</dbReference>
<keyword evidence="1 2" id="KW-0238">DNA-binding</keyword>
<dbReference type="SUPFAM" id="SSF46689">
    <property type="entry name" value="Homeodomain-like"/>
    <property type="match status" value="1"/>
</dbReference>
<dbReference type="SUPFAM" id="SSF48498">
    <property type="entry name" value="Tetracyclin repressor-like, C-terminal domain"/>
    <property type="match status" value="1"/>
</dbReference>
<evidence type="ECO:0000313" key="5">
    <source>
        <dbReference type="Proteomes" id="UP000516148"/>
    </source>
</evidence>
<dbReference type="EMBL" id="CP061038">
    <property type="protein sequence ID" value="QNQ08218.1"/>
    <property type="molecule type" value="Genomic_DNA"/>
</dbReference>
<dbReference type="InterPro" id="IPR001647">
    <property type="entry name" value="HTH_TetR"/>
</dbReference>
<dbReference type="InterPro" id="IPR009057">
    <property type="entry name" value="Homeodomain-like_sf"/>
</dbReference>
<dbReference type="Gene3D" id="1.10.10.60">
    <property type="entry name" value="Homeodomain-like"/>
    <property type="match status" value="1"/>
</dbReference>
<dbReference type="AlphaFoldDB" id="A0A7H0LEW5"/>
<dbReference type="InterPro" id="IPR039536">
    <property type="entry name" value="TetR_C_Proteobacteria"/>
</dbReference>
<dbReference type="Pfam" id="PF00440">
    <property type="entry name" value="TetR_N"/>
    <property type="match status" value="1"/>
</dbReference>
<dbReference type="PANTHER" id="PTHR30055">
    <property type="entry name" value="HTH-TYPE TRANSCRIPTIONAL REGULATOR RUTR"/>
    <property type="match status" value="1"/>
</dbReference>
<dbReference type="InterPro" id="IPR050109">
    <property type="entry name" value="HTH-type_TetR-like_transc_reg"/>
</dbReference>
<dbReference type="InterPro" id="IPR036271">
    <property type="entry name" value="Tet_transcr_reg_TetR-rel_C_sf"/>
</dbReference>
<dbReference type="Gene3D" id="1.10.357.10">
    <property type="entry name" value="Tetracycline Repressor, domain 2"/>
    <property type="match status" value="1"/>
</dbReference>
<dbReference type="GO" id="GO:0000976">
    <property type="term" value="F:transcription cis-regulatory region binding"/>
    <property type="evidence" value="ECO:0007669"/>
    <property type="project" value="TreeGrafter"/>
</dbReference>
<reference evidence="4 5" key="1">
    <citation type="submission" date="2020-09" db="EMBL/GenBank/DDBJ databases">
        <title>Sphingomonas sp., a new species isolated from pork steak.</title>
        <authorList>
            <person name="Heidler von Heilborn D."/>
        </authorList>
    </citation>
    <scope>NUCLEOTIDE SEQUENCE [LARGE SCALE GENOMIC DNA]</scope>
    <source>
        <strain evidence="5">S8-3T</strain>
    </source>
</reference>
<feature type="domain" description="HTH tetR-type" evidence="3">
    <location>
        <begin position="43"/>
        <end position="103"/>
    </location>
</feature>
<name>A0A7H0LEW5_9SPHN</name>
<evidence type="ECO:0000313" key="4">
    <source>
        <dbReference type="EMBL" id="QNQ08218.1"/>
    </source>
</evidence>
<evidence type="ECO:0000256" key="1">
    <source>
        <dbReference type="ARBA" id="ARBA00023125"/>
    </source>
</evidence>
<gene>
    <name evidence="4" type="ORF">H3Z74_15780</name>
</gene>
<evidence type="ECO:0000259" key="3">
    <source>
        <dbReference type="PROSITE" id="PS50977"/>
    </source>
</evidence>
<protein>
    <submittedName>
        <fullName evidence="4">TetR/AcrR family transcriptional regulator</fullName>
    </submittedName>
</protein>